<dbReference type="GO" id="GO:0008757">
    <property type="term" value="F:S-adenosylmethionine-dependent methyltransferase activity"/>
    <property type="evidence" value="ECO:0007669"/>
    <property type="project" value="TreeGrafter"/>
</dbReference>
<feature type="domain" description="Methyltransferase small" evidence="5">
    <location>
        <begin position="15"/>
        <end position="116"/>
    </location>
</feature>
<dbReference type="InterPro" id="IPR029063">
    <property type="entry name" value="SAM-dependent_MTases_sf"/>
</dbReference>
<protein>
    <submittedName>
        <fullName evidence="6">Methyltransferase</fullName>
    </submittedName>
</protein>
<dbReference type="Gene3D" id="3.40.50.150">
    <property type="entry name" value="Vaccinia Virus protein VP39"/>
    <property type="match status" value="1"/>
</dbReference>
<keyword evidence="4" id="KW-0949">S-adenosyl-L-methionine</keyword>
<dbReference type="OrthoDB" id="8746524at2"/>
<accession>A0A101UUW0</accession>
<dbReference type="GO" id="GO:0003676">
    <property type="term" value="F:nucleic acid binding"/>
    <property type="evidence" value="ECO:0007669"/>
    <property type="project" value="InterPro"/>
</dbReference>
<dbReference type="Pfam" id="PF05175">
    <property type="entry name" value="MTS"/>
    <property type="match status" value="1"/>
</dbReference>
<organism evidence="6 7">
    <name type="scientific">Streptomyces dysideae</name>
    <dbReference type="NCBI Taxonomy" id="909626"/>
    <lineage>
        <taxon>Bacteria</taxon>
        <taxon>Bacillati</taxon>
        <taxon>Actinomycetota</taxon>
        <taxon>Actinomycetes</taxon>
        <taxon>Kitasatosporales</taxon>
        <taxon>Streptomycetaceae</taxon>
        <taxon>Streptomyces</taxon>
    </lineage>
</organism>
<dbReference type="RefSeq" id="WP_067028335.1">
    <property type="nucleotide sequence ID" value="NZ_KQ949099.1"/>
</dbReference>
<evidence type="ECO:0000256" key="2">
    <source>
        <dbReference type="ARBA" id="ARBA00022603"/>
    </source>
</evidence>
<evidence type="ECO:0000259" key="5">
    <source>
        <dbReference type="Pfam" id="PF05175"/>
    </source>
</evidence>
<keyword evidence="3 6" id="KW-0808">Transferase</keyword>
<dbReference type="AlphaFoldDB" id="A0A101UUW0"/>
<dbReference type="InterPro" id="IPR004557">
    <property type="entry name" value="PrmC-related"/>
</dbReference>
<dbReference type="EMBL" id="LMXB01000078">
    <property type="protein sequence ID" value="KUO17250.1"/>
    <property type="molecule type" value="Genomic_DNA"/>
</dbReference>
<dbReference type="InterPro" id="IPR002052">
    <property type="entry name" value="DNA_methylase_N6_adenine_CS"/>
</dbReference>
<evidence type="ECO:0000256" key="3">
    <source>
        <dbReference type="ARBA" id="ARBA00022679"/>
    </source>
</evidence>
<keyword evidence="7" id="KW-1185">Reference proteome</keyword>
<proteinExistence type="inferred from homology"/>
<dbReference type="GO" id="GO:0008170">
    <property type="term" value="F:N-methyltransferase activity"/>
    <property type="evidence" value="ECO:0007669"/>
    <property type="project" value="UniProtKB-ARBA"/>
</dbReference>
<evidence type="ECO:0000256" key="4">
    <source>
        <dbReference type="ARBA" id="ARBA00022691"/>
    </source>
</evidence>
<evidence type="ECO:0000256" key="1">
    <source>
        <dbReference type="ARBA" id="ARBA00006149"/>
    </source>
</evidence>
<dbReference type="STRING" id="909626.AQJ91_31570"/>
<dbReference type="InterPro" id="IPR052190">
    <property type="entry name" value="Euk-Arch_PrmC-MTase"/>
</dbReference>
<reference evidence="6 7" key="1">
    <citation type="submission" date="2015-10" db="EMBL/GenBank/DDBJ databases">
        <title>Draft genome sequence of Streptomyces sp. RV15, isolated from a marine sponge.</title>
        <authorList>
            <person name="Ruckert C."/>
            <person name="Abdelmohsen U.R."/>
            <person name="Winkler A."/>
            <person name="Hentschel U."/>
            <person name="Kalinowski J."/>
            <person name="Kampfer P."/>
            <person name="Glaeser S."/>
        </authorList>
    </citation>
    <scope>NUCLEOTIDE SEQUENCE [LARGE SCALE GENOMIC DNA]</scope>
    <source>
        <strain evidence="6 7">RV15</strain>
    </source>
</reference>
<dbReference type="NCBIfam" id="TIGR00537">
    <property type="entry name" value="hemK_rel_arch"/>
    <property type="match status" value="1"/>
</dbReference>
<evidence type="ECO:0000313" key="6">
    <source>
        <dbReference type="EMBL" id="KUO17250.1"/>
    </source>
</evidence>
<dbReference type="InterPro" id="IPR007848">
    <property type="entry name" value="Small_mtfrase_dom"/>
</dbReference>
<evidence type="ECO:0000313" key="7">
    <source>
        <dbReference type="Proteomes" id="UP000053260"/>
    </source>
</evidence>
<comment type="caution">
    <text evidence="6">The sequence shown here is derived from an EMBL/GenBank/DDBJ whole genome shotgun (WGS) entry which is preliminary data.</text>
</comment>
<dbReference type="SUPFAM" id="SSF53335">
    <property type="entry name" value="S-adenosyl-L-methionine-dependent methyltransferases"/>
    <property type="match status" value="1"/>
</dbReference>
<dbReference type="CDD" id="cd02440">
    <property type="entry name" value="AdoMet_MTases"/>
    <property type="match status" value="1"/>
</dbReference>
<dbReference type="GO" id="GO:0008276">
    <property type="term" value="F:protein methyltransferase activity"/>
    <property type="evidence" value="ECO:0007669"/>
    <property type="project" value="TreeGrafter"/>
</dbReference>
<gene>
    <name evidence="6" type="ORF">AQJ91_31570</name>
</gene>
<dbReference type="PROSITE" id="PS00092">
    <property type="entry name" value="N6_MTASE"/>
    <property type="match status" value="1"/>
</dbReference>
<keyword evidence="2 6" id="KW-0489">Methyltransferase</keyword>
<sequence>MTAETLMPAPPALLLTPPGVYAPQWDTGLLTRALRREYVGRATEVLDLGTGSGEVAVQAARLGARVTAVDISWPAVLTTRINALLAGQRIRVRHGDLTSAVAGHSYDLVVSNPPYVPSPAARLPRRGRARAWEAGRDGRVFVDRICAAAPTVLRPHGVLLIVHSALCGTGATLRRLAELGLRADVADRAVVPYGPVLRSRRPWLARQGLVREDESQEELVVIRGEQP</sequence>
<dbReference type="PANTHER" id="PTHR45875:SF1">
    <property type="entry name" value="METHYLTRANSFERASE N6AMT1"/>
    <property type="match status" value="1"/>
</dbReference>
<comment type="similarity">
    <text evidence="1">Belongs to the eukaryotic/archaeal PrmC-related family.</text>
</comment>
<dbReference type="GO" id="GO:0035657">
    <property type="term" value="C:eRF1 methyltransferase complex"/>
    <property type="evidence" value="ECO:0007669"/>
    <property type="project" value="TreeGrafter"/>
</dbReference>
<name>A0A101UUW0_9ACTN</name>
<dbReference type="Proteomes" id="UP000053260">
    <property type="component" value="Unassembled WGS sequence"/>
</dbReference>
<dbReference type="GO" id="GO:0032259">
    <property type="term" value="P:methylation"/>
    <property type="evidence" value="ECO:0007669"/>
    <property type="project" value="UniProtKB-KW"/>
</dbReference>
<dbReference type="PANTHER" id="PTHR45875">
    <property type="entry name" value="METHYLTRANSFERASE N6AMT1"/>
    <property type="match status" value="1"/>
</dbReference>